<dbReference type="Pfam" id="PF00156">
    <property type="entry name" value="Pribosyltran"/>
    <property type="match status" value="1"/>
</dbReference>
<feature type="domain" description="Phosphoribosyltransferase" evidence="2">
    <location>
        <begin position="163"/>
        <end position="262"/>
    </location>
</feature>
<keyword evidence="3" id="KW-0808">Transferase</keyword>
<dbReference type="InterPro" id="IPR000836">
    <property type="entry name" value="PRTase_dom"/>
</dbReference>
<dbReference type="InterPro" id="IPR029057">
    <property type="entry name" value="PRTase-like"/>
</dbReference>
<evidence type="ECO:0000256" key="1">
    <source>
        <dbReference type="ARBA" id="ARBA00008007"/>
    </source>
</evidence>
<dbReference type="PANTHER" id="PTHR47505:SF1">
    <property type="entry name" value="DNA UTILIZATION PROTEIN YHGH"/>
    <property type="match status" value="1"/>
</dbReference>
<organism evidence="3 4">
    <name type="scientific">Candidimonas nitroreducens</name>
    <dbReference type="NCBI Taxonomy" id="683354"/>
    <lineage>
        <taxon>Bacteria</taxon>
        <taxon>Pseudomonadati</taxon>
        <taxon>Pseudomonadota</taxon>
        <taxon>Betaproteobacteria</taxon>
        <taxon>Burkholderiales</taxon>
        <taxon>Alcaligenaceae</taxon>
        <taxon>Candidimonas</taxon>
    </lineage>
</organism>
<evidence type="ECO:0000313" key="4">
    <source>
        <dbReference type="Proteomes" id="UP000214603"/>
    </source>
</evidence>
<reference evidence="4" key="1">
    <citation type="submission" date="2017-06" db="EMBL/GenBank/DDBJ databases">
        <title>Herbaspirillum phytohormonus sp. nov., isolated from the root nodule of Robinia pseudoacacia in lead-zinc mine.</title>
        <authorList>
            <person name="Fan M."/>
            <person name="Lin Y."/>
        </authorList>
    </citation>
    <scope>NUCLEOTIDE SEQUENCE [LARGE SCALE GENOMIC DNA]</scope>
    <source>
        <strain evidence="4">SC-089</strain>
    </source>
</reference>
<proteinExistence type="inferred from homology"/>
<dbReference type="SUPFAM" id="SSF53271">
    <property type="entry name" value="PRTase-like"/>
    <property type="match status" value="1"/>
</dbReference>
<dbReference type="PANTHER" id="PTHR47505">
    <property type="entry name" value="DNA UTILIZATION PROTEIN YHGH"/>
    <property type="match status" value="1"/>
</dbReference>
<dbReference type="RefSeq" id="WP_088604080.1">
    <property type="nucleotide sequence ID" value="NZ_NJIH01000008.1"/>
</dbReference>
<name>A0A225MAB7_9BURK</name>
<sequence>MAYPFAARESAPAASLRSPVGHGCAPWAWRLRRAWDDLLRRVPCDCPLCGGAAAGHLLCGACRDEVSASRAAAAHCPVCALPLRLRGQPCPDCALLRPAFDRVIAAFDYATPGDQLIRHMKSRRRHAHARTLAGLLADAVLAAEPPLPRHTIMVPVPASLGALKRRGFNPAAEVARALARRLPYALRPELLRRTREGRRQARLPREQRLSSVEHLYTCPVPVPGASIAVVDDVLTTGSTLDSIARAFKAAGAASVTGLVVARTPYTDSRPKR</sequence>
<dbReference type="CDD" id="cd06223">
    <property type="entry name" value="PRTases_typeI"/>
    <property type="match status" value="1"/>
</dbReference>
<dbReference type="OrthoDB" id="9793412at2"/>
<dbReference type="GO" id="GO:0016740">
    <property type="term" value="F:transferase activity"/>
    <property type="evidence" value="ECO:0007669"/>
    <property type="project" value="UniProtKB-KW"/>
</dbReference>
<evidence type="ECO:0000259" key="2">
    <source>
        <dbReference type="Pfam" id="PF00156"/>
    </source>
</evidence>
<dbReference type="Proteomes" id="UP000214603">
    <property type="component" value="Unassembled WGS sequence"/>
</dbReference>
<evidence type="ECO:0000313" key="3">
    <source>
        <dbReference type="EMBL" id="OWT58168.1"/>
    </source>
</evidence>
<gene>
    <name evidence="3" type="ORF">CEY11_14260</name>
</gene>
<keyword evidence="4" id="KW-1185">Reference proteome</keyword>
<dbReference type="AlphaFoldDB" id="A0A225MAB7"/>
<accession>A0A225MAB7</accession>
<protein>
    <submittedName>
        <fullName evidence="3">Phosphoribosyl transferase</fullName>
    </submittedName>
</protein>
<comment type="similarity">
    <text evidence="1">Belongs to the ComF/GntX family.</text>
</comment>
<dbReference type="Gene3D" id="3.40.50.2020">
    <property type="match status" value="1"/>
</dbReference>
<dbReference type="InterPro" id="IPR051910">
    <property type="entry name" value="ComF/GntX_DNA_util-trans"/>
</dbReference>
<dbReference type="EMBL" id="NJIH01000008">
    <property type="protein sequence ID" value="OWT58168.1"/>
    <property type="molecule type" value="Genomic_DNA"/>
</dbReference>
<comment type="caution">
    <text evidence="3">The sequence shown here is derived from an EMBL/GenBank/DDBJ whole genome shotgun (WGS) entry which is preliminary data.</text>
</comment>